<dbReference type="InterPro" id="IPR006645">
    <property type="entry name" value="NGN-like_dom"/>
</dbReference>
<sequence>MASDIKWYVIHTYSGYENKVKTNLELKVQSLGMTDTIRQILVPMQEEVDIKGGNKKIVQRKVFPGYVLVEMEVNDRSWYVVRNTPGVTGFVGTATKPIPLSDEEVARILHGQEEQAAPVAKLTVKVGDKIRITQGAFTDQMANVTEVLPDKGRIRVLLNMFGGATPVELDATQFEAAPDIHSK</sequence>
<evidence type="ECO:0000256" key="1">
    <source>
        <dbReference type="ARBA" id="ARBA00022472"/>
    </source>
</evidence>
<dbReference type="InterPro" id="IPR005824">
    <property type="entry name" value="KOW"/>
</dbReference>
<dbReference type="NCBIfam" id="TIGR00922">
    <property type="entry name" value="nusG"/>
    <property type="match status" value="1"/>
</dbReference>
<dbReference type="GO" id="GO:0032784">
    <property type="term" value="P:regulation of DNA-templated transcription elongation"/>
    <property type="evidence" value="ECO:0007669"/>
    <property type="project" value="InterPro"/>
</dbReference>
<comment type="caution">
    <text evidence="10">The sequence shown here is derived from an EMBL/GenBank/DDBJ whole genome shotgun (WGS) entry which is preliminary data.</text>
</comment>
<gene>
    <name evidence="5" type="primary">nusG</name>
    <name evidence="10" type="ORF">HNR45_000490</name>
</gene>
<comment type="similarity">
    <text evidence="5 7">Belongs to the NusG family.</text>
</comment>
<dbReference type="PANTHER" id="PTHR30265">
    <property type="entry name" value="RHO-INTERACTING TRANSCRIPTION TERMINATION FACTOR NUSG"/>
    <property type="match status" value="1"/>
</dbReference>
<evidence type="ECO:0000256" key="2">
    <source>
        <dbReference type="ARBA" id="ARBA00022814"/>
    </source>
</evidence>
<dbReference type="GO" id="GO:0031564">
    <property type="term" value="P:transcription antitermination"/>
    <property type="evidence" value="ECO:0007669"/>
    <property type="project" value="UniProtKB-UniRule"/>
</dbReference>
<organism evidence="10 11">
    <name type="scientific">Negativicoccus succinicivorans</name>
    <dbReference type="NCBI Taxonomy" id="620903"/>
    <lineage>
        <taxon>Bacteria</taxon>
        <taxon>Bacillati</taxon>
        <taxon>Bacillota</taxon>
        <taxon>Negativicutes</taxon>
        <taxon>Veillonellales</taxon>
        <taxon>Veillonellaceae</taxon>
        <taxon>Negativicoccus</taxon>
    </lineage>
</organism>
<dbReference type="CDD" id="cd09891">
    <property type="entry name" value="NGN_Bact_1"/>
    <property type="match status" value="1"/>
</dbReference>
<evidence type="ECO:0000256" key="5">
    <source>
        <dbReference type="HAMAP-Rule" id="MF_00948"/>
    </source>
</evidence>
<dbReference type="SMART" id="SM00738">
    <property type="entry name" value="NGN"/>
    <property type="match status" value="1"/>
</dbReference>
<dbReference type="Proteomes" id="UP000591941">
    <property type="component" value="Unassembled WGS sequence"/>
</dbReference>
<feature type="domain" description="KOW" evidence="9">
    <location>
        <begin position="123"/>
        <end position="150"/>
    </location>
</feature>
<dbReference type="PRINTS" id="PR00338">
    <property type="entry name" value="NUSGTNSCPFCT"/>
</dbReference>
<dbReference type="GeneID" id="93485768"/>
<dbReference type="EMBL" id="JACHHI010000002">
    <property type="protein sequence ID" value="MBB6477460.1"/>
    <property type="molecule type" value="Genomic_DNA"/>
</dbReference>
<keyword evidence="3 5" id="KW-0805">Transcription regulation</keyword>
<dbReference type="Gene3D" id="3.30.70.940">
    <property type="entry name" value="NusG, N-terminal domain"/>
    <property type="match status" value="1"/>
</dbReference>
<evidence type="ECO:0000259" key="8">
    <source>
        <dbReference type="SMART" id="SM00738"/>
    </source>
</evidence>
<accession>A0A841R2Z9</accession>
<reference evidence="10 11" key="1">
    <citation type="submission" date="2020-08" db="EMBL/GenBank/DDBJ databases">
        <title>Genomic Encyclopedia of Type Strains, Phase IV (KMG-IV): sequencing the most valuable type-strain genomes for metagenomic binning, comparative biology and taxonomic classification.</title>
        <authorList>
            <person name="Goeker M."/>
        </authorList>
    </citation>
    <scope>NUCLEOTIDE SEQUENCE [LARGE SCALE GENOMIC DNA]</scope>
    <source>
        <strain evidence="10 11">DSM 21255</strain>
    </source>
</reference>
<dbReference type="Pfam" id="PF02357">
    <property type="entry name" value="NusG"/>
    <property type="match status" value="1"/>
</dbReference>
<dbReference type="Gene3D" id="2.30.30.30">
    <property type="match status" value="1"/>
</dbReference>
<evidence type="ECO:0000313" key="10">
    <source>
        <dbReference type="EMBL" id="MBB6477460.1"/>
    </source>
</evidence>
<dbReference type="InterPro" id="IPR043425">
    <property type="entry name" value="NusG-like"/>
</dbReference>
<evidence type="ECO:0000256" key="3">
    <source>
        <dbReference type="ARBA" id="ARBA00023015"/>
    </source>
</evidence>
<dbReference type="InterPro" id="IPR014722">
    <property type="entry name" value="Rib_uL2_dom2"/>
</dbReference>
<evidence type="ECO:0000256" key="7">
    <source>
        <dbReference type="RuleBase" id="RU000538"/>
    </source>
</evidence>
<dbReference type="SMART" id="SM00739">
    <property type="entry name" value="KOW"/>
    <property type="match status" value="1"/>
</dbReference>
<dbReference type="GO" id="GO:0006354">
    <property type="term" value="P:DNA-templated transcription elongation"/>
    <property type="evidence" value="ECO:0007669"/>
    <property type="project" value="UniProtKB-UniRule"/>
</dbReference>
<dbReference type="OrthoDB" id="9809075at2"/>
<keyword evidence="4 5" id="KW-0804">Transcription</keyword>
<dbReference type="HAMAP" id="MF_00948">
    <property type="entry name" value="NusG"/>
    <property type="match status" value="1"/>
</dbReference>
<evidence type="ECO:0000256" key="6">
    <source>
        <dbReference type="NCBIfam" id="TIGR00922"/>
    </source>
</evidence>
<dbReference type="CDD" id="cd06091">
    <property type="entry name" value="KOW_NusG"/>
    <property type="match status" value="1"/>
</dbReference>
<keyword evidence="1 5" id="KW-0806">Transcription termination</keyword>
<dbReference type="GO" id="GO:0006353">
    <property type="term" value="P:DNA-templated transcription termination"/>
    <property type="evidence" value="ECO:0007669"/>
    <property type="project" value="UniProtKB-UniRule"/>
</dbReference>
<proteinExistence type="inferred from homology"/>
<dbReference type="AlphaFoldDB" id="A0A841R2Z9"/>
<name>A0A841R2Z9_9FIRM</name>
<dbReference type="InterPro" id="IPR001062">
    <property type="entry name" value="Transcrpt_antiterm_NusG"/>
</dbReference>
<keyword evidence="11" id="KW-1185">Reference proteome</keyword>
<dbReference type="InterPro" id="IPR047050">
    <property type="entry name" value="NGN"/>
</dbReference>
<evidence type="ECO:0000259" key="9">
    <source>
        <dbReference type="SMART" id="SM00739"/>
    </source>
</evidence>
<comment type="function">
    <text evidence="5 7">Participates in transcription elongation, termination and antitermination.</text>
</comment>
<evidence type="ECO:0000256" key="4">
    <source>
        <dbReference type="ARBA" id="ARBA00023163"/>
    </source>
</evidence>
<dbReference type="GO" id="GO:0005829">
    <property type="term" value="C:cytosol"/>
    <property type="evidence" value="ECO:0007669"/>
    <property type="project" value="TreeGrafter"/>
</dbReference>
<keyword evidence="2 5" id="KW-0889">Transcription antitermination</keyword>
<dbReference type="RefSeq" id="WP_024048581.1">
    <property type="nucleotide sequence ID" value="NZ_CABWNB010000003.1"/>
</dbReference>
<dbReference type="SUPFAM" id="SSF82679">
    <property type="entry name" value="N-utilization substance G protein NusG, N-terminal domain"/>
    <property type="match status" value="1"/>
</dbReference>
<dbReference type="PANTHER" id="PTHR30265:SF2">
    <property type="entry name" value="TRANSCRIPTION TERMINATION_ANTITERMINATION PROTEIN NUSG"/>
    <property type="match status" value="1"/>
</dbReference>
<dbReference type="InterPro" id="IPR036735">
    <property type="entry name" value="NGN_dom_sf"/>
</dbReference>
<evidence type="ECO:0000313" key="11">
    <source>
        <dbReference type="Proteomes" id="UP000591941"/>
    </source>
</evidence>
<dbReference type="InterPro" id="IPR008991">
    <property type="entry name" value="Translation_prot_SH3-like_sf"/>
</dbReference>
<feature type="domain" description="NusG-like N-terminal" evidence="8">
    <location>
        <begin position="4"/>
        <end position="112"/>
    </location>
</feature>
<protein>
    <recommendedName>
        <fullName evidence="5 6">Transcription termination/antitermination protein NusG</fullName>
    </recommendedName>
</protein>
<dbReference type="SUPFAM" id="SSF50104">
    <property type="entry name" value="Translation proteins SH3-like domain"/>
    <property type="match status" value="1"/>
</dbReference>
<dbReference type="FunFam" id="3.30.70.940:FF:000002">
    <property type="entry name" value="Transcription termination/antitermination protein NusG"/>
    <property type="match status" value="1"/>
</dbReference>